<feature type="region of interest" description="Disordered" evidence="1">
    <location>
        <begin position="193"/>
        <end position="268"/>
    </location>
</feature>
<organism evidence="3 4">
    <name type="scientific">Popillia japonica</name>
    <name type="common">Japanese beetle</name>
    <dbReference type="NCBI Taxonomy" id="7064"/>
    <lineage>
        <taxon>Eukaryota</taxon>
        <taxon>Metazoa</taxon>
        <taxon>Ecdysozoa</taxon>
        <taxon>Arthropoda</taxon>
        <taxon>Hexapoda</taxon>
        <taxon>Insecta</taxon>
        <taxon>Pterygota</taxon>
        <taxon>Neoptera</taxon>
        <taxon>Endopterygota</taxon>
        <taxon>Coleoptera</taxon>
        <taxon>Polyphaga</taxon>
        <taxon>Scarabaeiformia</taxon>
        <taxon>Scarabaeidae</taxon>
        <taxon>Rutelinae</taxon>
        <taxon>Popillia</taxon>
    </lineage>
</organism>
<dbReference type="PANTHER" id="PTHR33273:SF2">
    <property type="entry name" value="ENDONUCLEASE_EXONUCLEASE_PHOSPHATASE DOMAIN-CONTAINING PROTEIN"/>
    <property type="match status" value="1"/>
</dbReference>
<gene>
    <name evidence="3" type="ORF">QE152_g18086</name>
</gene>
<keyword evidence="4" id="KW-1185">Reference proteome</keyword>
<dbReference type="EMBL" id="JASPKY010000171">
    <property type="protein sequence ID" value="KAK9728273.1"/>
    <property type="molecule type" value="Genomic_DNA"/>
</dbReference>
<name>A0AAW1L0I7_POPJA</name>
<dbReference type="GO" id="GO:0003676">
    <property type="term" value="F:nucleic acid binding"/>
    <property type="evidence" value="ECO:0007669"/>
    <property type="project" value="InterPro"/>
</dbReference>
<evidence type="ECO:0000256" key="1">
    <source>
        <dbReference type="SAM" id="MobiDB-lite"/>
    </source>
</evidence>
<accession>A0AAW1L0I7</accession>
<dbReference type="PANTHER" id="PTHR33273">
    <property type="entry name" value="DOMAIN-CONTAINING PROTEIN, PUTATIVE-RELATED"/>
    <property type="match status" value="1"/>
</dbReference>
<dbReference type="Proteomes" id="UP001458880">
    <property type="component" value="Unassembled WGS sequence"/>
</dbReference>
<proteinExistence type="predicted"/>
<feature type="compositionally biased region" description="Polar residues" evidence="1">
    <location>
        <begin position="206"/>
        <end position="228"/>
    </location>
</feature>
<dbReference type="InterPro" id="IPR006579">
    <property type="entry name" value="Pre_C2HC_dom"/>
</dbReference>
<feature type="domain" description="Pre-C2HC" evidence="2">
    <location>
        <begin position="71"/>
        <end position="129"/>
    </location>
</feature>
<comment type="caution">
    <text evidence="3">The sequence shown here is derived from an EMBL/GenBank/DDBJ whole genome shotgun (WGS) entry which is preliminary data.</text>
</comment>
<dbReference type="GO" id="GO:0008270">
    <property type="term" value="F:zinc ion binding"/>
    <property type="evidence" value="ECO:0007669"/>
    <property type="project" value="InterPro"/>
</dbReference>
<dbReference type="AlphaFoldDB" id="A0AAW1L0I7"/>
<dbReference type="SUPFAM" id="SSF57756">
    <property type="entry name" value="Retrovirus zinc finger-like domains"/>
    <property type="match status" value="1"/>
</dbReference>
<sequence>MKTVTVMSQLQTYTEMNLLVDKYVIVKYDNHFYPAKDEHEDSIKCKAMERLPSEKSLNVVLRGVPVEIHEKEIFEDLCERSFAPDSVIRMRRTRDKAPMPLVLVKWSKDQKSIYHLKEVLSLDITTETLKSRPSVGQCFRCQRFGHAQSRCMAPRKCVACAESHEAGECPRSKQTPATCANCGEAHPANYRGCSRFPKPRPILKTPSRSNTASGNGRSYSQALAGSSHTRPRATSPKSPRVRFPSGKPTTPAKDKSNPSSANSEDAKADGLLDALQSVLAQIEKVAQAIKLTYPSKLKSRQQ</sequence>
<dbReference type="InterPro" id="IPR036875">
    <property type="entry name" value="Znf_CCHC_sf"/>
</dbReference>
<evidence type="ECO:0000313" key="4">
    <source>
        <dbReference type="Proteomes" id="UP001458880"/>
    </source>
</evidence>
<evidence type="ECO:0000313" key="3">
    <source>
        <dbReference type="EMBL" id="KAK9728273.1"/>
    </source>
</evidence>
<protein>
    <submittedName>
        <fullName evidence="3">Zinc finger associated protein</fullName>
    </submittedName>
</protein>
<reference evidence="3 4" key="1">
    <citation type="journal article" date="2024" name="BMC Genomics">
        <title>De novo assembly and annotation of Popillia japonica's genome with initial clues to its potential as an invasive pest.</title>
        <authorList>
            <person name="Cucini C."/>
            <person name="Boschi S."/>
            <person name="Funari R."/>
            <person name="Cardaioli E."/>
            <person name="Iannotti N."/>
            <person name="Marturano G."/>
            <person name="Paoli F."/>
            <person name="Bruttini M."/>
            <person name="Carapelli A."/>
            <person name="Frati F."/>
            <person name="Nardi F."/>
        </authorList>
    </citation>
    <scope>NUCLEOTIDE SEQUENCE [LARGE SCALE GENOMIC DNA]</scope>
    <source>
        <strain evidence="3">DMR45628</strain>
    </source>
</reference>
<evidence type="ECO:0000259" key="2">
    <source>
        <dbReference type="Pfam" id="PF07530"/>
    </source>
</evidence>
<dbReference type="Pfam" id="PF07530">
    <property type="entry name" value="PRE_C2HC"/>
    <property type="match status" value="1"/>
</dbReference>